<dbReference type="PANTHER" id="PTHR35370:SF1">
    <property type="entry name" value="TYPE VI SECRETION SYSTEM COMPONENT TSSF1"/>
    <property type="match status" value="1"/>
</dbReference>
<dbReference type="PIRSF" id="PIRSF028304">
    <property type="entry name" value="UCP028304"/>
    <property type="match status" value="1"/>
</dbReference>
<dbReference type="RefSeq" id="WP_131310110.1">
    <property type="nucleotide sequence ID" value="NZ_SJFN01000019.1"/>
</dbReference>
<evidence type="ECO:0000313" key="1">
    <source>
        <dbReference type="EMBL" id="TBW36603.1"/>
    </source>
</evidence>
<reference evidence="1 2" key="1">
    <citation type="submission" date="2019-02" db="EMBL/GenBank/DDBJ databases">
        <title>Siculibacillus lacustris gen. nov., sp. nov., a new rosette-forming bacterium isolated from a freshwater crater lake (Lake St. Ana, Romania).</title>
        <authorList>
            <person name="Felfoldi T."/>
            <person name="Marton Z."/>
            <person name="Szabo A."/>
            <person name="Mentes A."/>
            <person name="Boka K."/>
            <person name="Marialigeti K."/>
            <person name="Mathe I."/>
            <person name="Koncz M."/>
            <person name="Schumann P."/>
            <person name="Toth E."/>
        </authorList>
    </citation>
    <scope>NUCLEOTIDE SEQUENCE [LARGE SCALE GENOMIC DNA]</scope>
    <source>
        <strain evidence="1 2">SA-279</strain>
    </source>
</reference>
<dbReference type="Pfam" id="PF05947">
    <property type="entry name" value="T6SS_TssF"/>
    <property type="match status" value="1"/>
</dbReference>
<gene>
    <name evidence="1" type="primary">tssF</name>
    <name evidence="1" type="ORF">EYW49_13470</name>
</gene>
<proteinExistence type="predicted"/>
<organism evidence="1 2">
    <name type="scientific">Siculibacillus lacustris</name>
    <dbReference type="NCBI Taxonomy" id="1549641"/>
    <lineage>
        <taxon>Bacteria</taxon>
        <taxon>Pseudomonadati</taxon>
        <taxon>Pseudomonadota</taxon>
        <taxon>Alphaproteobacteria</taxon>
        <taxon>Hyphomicrobiales</taxon>
        <taxon>Ancalomicrobiaceae</taxon>
        <taxon>Siculibacillus</taxon>
    </lineage>
</organism>
<dbReference type="NCBIfam" id="TIGR03359">
    <property type="entry name" value="VI_chp_6"/>
    <property type="match status" value="1"/>
</dbReference>
<comment type="caution">
    <text evidence="1">The sequence shown here is derived from an EMBL/GenBank/DDBJ whole genome shotgun (WGS) entry which is preliminary data.</text>
</comment>
<dbReference type="Proteomes" id="UP000292781">
    <property type="component" value="Unassembled WGS sequence"/>
</dbReference>
<keyword evidence="2" id="KW-1185">Reference proteome</keyword>
<evidence type="ECO:0000313" key="2">
    <source>
        <dbReference type="Proteomes" id="UP000292781"/>
    </source>
</evidence>
<sequence>MDREFLELYNQELRLLREHAKEFADEYPGIADRLGGLVDDRMDPMISGLLEGSAFLAARVQLKLRHEFPEFTSNLLEQLIPDFLAPTPSAAIVQARPPFGDPVLLEGKRAKAGAYIDATYLERDRRIACRYRLTSDIWLWPFELVAADYVTANAALQAAGLPVGANARAALRLSFTTRMADRPDAETADADASGKPELHAARVRIKELPIYLRGQESDAVGLYEQIFAHRVGIWVRHFDAFGDPVAIPVEDGSLLQLGFAPEESLFPRDTRIFHGFALLRDYFVFARKYLGFRLIDLDRVVRRIAAKSFDLYVVFDEVQPRLASAIGKDFFALYASPAINLFEKTTDRIPVKSAQHEYHVVPDRSRPIDFEPHRVLEVFAHYPGTAEKVPVLPLYSAPRDPHQAPSKLYYTIRRMPRRRSAQERRFGGASDYTGTEMYLSLIEPATFDDDHPGVSELSLRALCSNRHLTEALPVGEGGADFRLLDDTDLEFQCVAGPTIPREPVVSHLRSRLETASTGSVTWRLVNMLAHNHLGLISRAAGRNGQSLREMLALFADQRDAAVERRIDGIRSLDSRPIVRRVRRETGVGAARGLEITVTIDEKSFEGSGAYLLGAVLDRFFADYVGINNFTQTVVRSVERGVIMRWPVRLGSRRPL</sequence>
<dbReference type="EMBL" id="SJFN01000019">
    <property type="protein sequence ID" value="TBW36603.1"/>
    <property type="molecule type" value="Genomic_DNA"/>
</dbReference>
<dbReference type="PANTHER" id="PTHR35370">
    <property type="entry name" value="CYTOPLASMIC PROTEIN-RELATED-RELATED"/>
    <property type="match status" value="1"/>
</dbReference>
<protein>
    <submittedName>
        <fullName evidence="1">Type VI secretion system baseplate subunit TssF</fullName>
    </submittedName>
</protein>
<dbReference type="InterPro" id="IPR010272">
    <property type="entry name" value="T6SS_TssF"/>
</dbReference>
<dbReference type="AlphaFoldDB" id="A0A4Q9VNB0"/>
<accession>A0A4Q9VNB0</accession>
<name>A0A4Q9VNB0_9HYPH</name>
<dbReference type="OrthoDB" id="9763676at2"/>